<evidence type="ECO:0000259" key="3">
    <source>
        <dbReference type="Pfam" id="PF24573"/>
    </source>
</evidence>
<dbReference type="InterPro" id="IPR016024">
    <property type="entry name" value="ARM-type_fold"/>
</dbReference>
<dbReference type="EMBL" id="CP151503">
    <property type="protein sequence ID" value="WZN60764.1"/>
    <property type="molecule type" value="Genomic_DNA"/>
</dbReference>
<evidence type="ECO:0000259" key="4">
    <source>
        <dbReference type="Pfam" id="PF25757"/>
    </source>
</evidence>
<dbReference type="InterPro" id="IPR021133">
    <property type="entry name" value="HEAT_type_2"/>
</dbReference>
<feature type="repeat" description="HEAT" evidence="1">
    <location>
        <begin position="813"/>
        <end position="851"/>
    </location>
</feature>
<dbReference type="PANTHER" id="PTHR16216">
    <property type="entry name" value="DYNEIN ASSEMBLY FACTOR 5, AXONEMAL"/>
    <property type="match status" value="1"/>
</dbReference>
<evidence type="ECO:0000313" key="5">
    <source>
        <dbReference type="EMBL" id="WZN60764.1"/>
    </source>
</evidence>
<dbReference type="AlphaFoldDB" id="A0AAX4P3M1"/>
<accession>A0AAX4P3M1</accession>
<dbReference type="Gene3D" id="1.25.10.10">
    <property type="entry name" value="Leucine-rich Repeat Variant"/>
    <property type="match status" value="3"/>
</dbReference>
<dbReference type="InterPro" id="IPR057978">
    <property type="entry name" value="TPR_DAAF5"/>
</dbReference>
<feature type="domain" description="Dynein axonemal assembly factor 5 TPR repeats" evidence="4">
    <location>
        <begin position="85"/>
        <end position="327"/>
    </location>
</feature>
<dbReference type="SUPFAM" id="SSF48371">
    <property type="entry name" value="ARM repeat"/>
    <property type="match status" value="1"/>
</dbReference>
<reference evidence="5 6" key="1">
    <citation type="submission" date="2024-03" db="EMBL/GenBank/DDBJ databases">
        <title>Complete genome sequence of the green alga Chloropicon roscoffensis RCC1871.</title>
        <authorList>
            <person name="Lemieux C."/>
            <person name="Pombert J.-F."/>
            <person name="Otis C."/>
            <person name="Turmel M."/>
        </authorList>
    </citation>
    <scope>NUCLEOTIDE SEQUENCE [LARGE SCALE GENOMIC DNA]</scope>
    <source>
        <strain evidence="5 6">RCC1871</strain>
    </source>
</reference>
<keyword evidence="6" id="KW-1185">Reference proteome</keyword>
<feature type="compositionally biased region" description="Low complexity" evidence="2">
    <location>
        <begin position="37"/>
        <end position="58"/>
    </location>
</feature>
<feature type="domain" description="Dynein axonemal assembly factor 5 HEAT-repeat" evidence="3">
    <location>
        <begin position="410"/>
        <end position="596"/>
    </location>
</feature>
<dbReference type="PROSITE" id="PS50077">
    <property type="entry name" value="HEAT_REPEAT"/>
    <property type="match status" value="1"/>
</dbReference>
<feature type="region of interest" description="Disordered" evidence="2">
    <location>
        <begin position="15"/>
        <end position="64"/>
    </location>
</feature>
<evidence type="ECO:0000256" key="2">
    <source>
        <dbReference type="SAM" id="MobiDB-lite"/>
    </source>
</evidence>
<organism evidence="5 6">
    <name type="scientific">Chloropicon roscoffensis</name>
    <dbReference type="NCBI Taxonomy" id="1461544"/>
    <lineage>
        <taxon>Eukaryota</taxon>
        <taxon>Viridiplantae</taxon>
        <taxon>Chlorophyta</taxon>
        <taxon>Chloropicophyceae</taxon>
        <taxon>Chloropicales</taxon>
        <taxon>Chloropicaceae</taxon>
        <taxon>Chloropicon</taxon>
    </lineage>
</organism>
<sequence>MGKQSVDEIWASLKSSTMKKASDARSGVRNAMAESPSGATAEAKAGTGGATATSAAEPAQERSLAELPDLSAEVVVAALRRDVNCLTDENRATRRGGAERLRRRLLEDADFLAKGGRDLLPSVLTDSFLAPLARLLNDPAEKCREAGVLFVRAAASALRDTSLLFQRTIPAVKARIGGDEACEPSEELRLWMVQLLRGDLATRCAKDHLVAYAPDIISVVVRGLDDPFHEVKKETCRLICDLPTLVGSRGALLEHAETIVKGVVRNMAHPHYKVRVLLVSAVDAVVGMRPSREVVDKLVATILHEATFDKARQVRGRVYECMASWLAIVEEEEKVPLEAGAEAGAGVRAPEPLYAEILLPFYLVGMLDEEREIREVSRQRLEEVCARNAEAGCYPAGPHEDGGEGGNLVRRMVRHHLKHIAIVCKRDSAEWTKNKNLSAARLLRVATEIAGRDMDPYLGSIVPLLCNAIGNENEDIAQHIVRCTHHIGAACDPESWACTLLDTLNNPKSSIPNRANALVVLAGLVHGCSQTGREMGADTLAALASTLASEEIRGAGHYAINNQLLSVITNVLEAFGGGCGPVSRDLYHVLLQLQALRDDDALRSGAVLVTQRLAEACGYESAASFASGHSEDLLRVLCGTCAEWTKDSPDQFVFAALVFNCSAEVLARLYDQVTQVFCSCLSQERDPHVRLETLKVVDRLLEDQDRNGFIRPSSMRFLAEVLLPPAVWQAGKTAASIRFHAIVAIGTFFREDLMSPTELVQVLIDDRYQLLPTIHSSLEEDYYADTRLCSCHTLAALLNCIGTKLTNDQKRLVYPELVKRLDDSSDKVRIQACATLEAFVGCLEPDYCETNTGYILKGILIHMDDTNPEVQEAVCLVVEKLAKVKPGVTRGSLHEVREQHRGVAFIDRVLGSM</sequence>
<dbReference type="InterPro" id="IPR052623">
    <property type="entry name" value="DAAF5"/>
</dbReference>
<dbReference type="InterPro" id="IPR011989">
    <property type="entry name" value="ARM-like"/>
</dbReference>
<dbReference type="Proteomes" id="UP001472866">
    <property type="component" value="Chromosome 03"/>
</dbReference>
<evidence type="ECO:0000313" key="6">
    <source>
        <dbReference type="Proteomes" id="UP001472866"/>
    </source>
</evidence>
<protein>
    <submittedName>
        <fullName evidence="5">Dynein assembly factor 5</fullName>
    </submittedName>
</protein>
<dbReference type="InterPro" id="IPR056497">
    <property type="entry name" value="HEAT_DAAF5"/>
</dbReference>
<evidence type="ECO:0000256" key="1">
    <source>
        <dbReference type="PROSITE-ProRule" id="PRU00103"/>
    </source>
</evidence>
<name>A0AAX4P3M1_9CHLO</name>
<dbReference type="Pfam" id="PF24573">
    <property type="entry name" value="HEAT_DAAF5"/>
    <property type="match status" value="1"/>
</dbReference>
<dbReference type="Pfam" id="PF25757">
    <property type="entry name" value="TPR_DNAAF5"/>
    <property type="match status" value="1"/>
</dbReference>
<gene>
    <name evidence="5" type="ORF">HKI87_03g22980</name>
</gene>
<dbReference type="PANTHER" id="PTHR16216:SF2">
    <property type="entry name" value="DYNEIN AXONEMAL ASSEMBLY FACTOR 5"/>
    <property type="match status" value="1"/>
</dbReference>
<proteinExistence type="predicted"/>